<proteinExistence type="predicted"/>
<dbReference type="PANTHER" id="PTHR38686:SF1">
    <property type="entry name" value="APOLIPOPROTEIN N-ACYLTRANSFERASE"/>
    <property type="match status" value="1"/>
</dbReference>
<dbReference type="Gene3D" id="3.60.110.10">
    <property type="entry name" value="Carbon-nitrogen hydrolase"/>
    <property type="match status" value="1"/>
</dbReference>
<dbReference type="InterPro" id="IPR036526">
    <property type="entry name" value="C-N_Hydrolase_sf"/>
</dbReference>
<keyword evidence="4" id="KW-0812">Transmembrane</keyword>
<reference evidence="9" key="1">
    <citation type="journal article" date="2015" name="Nature">
        <title>Complex archaea that bridge the gap between prokaryotes and eukaryotes.</title>
        <authorList>
            <person name="Spang A."/>
            <person name="Saw J.H."/>
            <person name="Jorgensen S.L."/>
            <person name="Zaremba-Niedzwiedzka K."/>
            <person name="Martijn J."/>
            <person name="Lind A.E."/>
            <person name="van Eijk R."/>
            <person name="Schleper C."/>
            <person name="Guy L."/>
            <person name="Ettema T.J."/>
        </authorList>
    </citation>
    <scope>NUCLEOTIDE SEQUENCE</scope>
</reference>
<dbReference type="InterPro" id="IPR003010">
    <property type="entry name" value="C-N_Hydrolase"/>
</dbReference>
<evidence type="ECO:0000256" key="6">
    <source>
        <dbReference type="ARBA" id="ARBA00023136"/>
    </source>
</evidence>
<gene>
    <name evidence="9" type="ORF">LCGC14_2326930</name>
</gene>
<dbReference type="EMBL" id="LAZR01033364">
    <property type="protein sequence ID" value="KKL48297.1"/>
    <property type="molecule type" value="Genomic_DNA"/>
</dbReference>
<evidence type="ECO:0000256" key="4">
    <source>
        <dbReference type="ARBA" id="ARBA00022692"/>
    </source>
</evidence>
<accession>A0A0F9FB67</accession>
<keyword evidence="6" id="KW-0472">Membrane</keyword>
<comment type="subcellular location">
    <subcellularLocation>
        <location evidence="1">Cell membrane</location>
        <topology evidence="1">Multi-pass membrane protein</topology>
    </subcellularLocation>
</comment>
<organism evidence="9">
    <name type="scientific">marine sediment metagenome</name>
    <dbReference type="NCBI Taxonomy" id="412755"/>
    <lineage>
        <taxon>unclassified sequences</taxon>
        <taxon>metagenomes</taxon>
        <taxon>ecological metagenomes</taxon>
    </lineage>
</organism>
<sequence>VIYGNWRLGQGGEFIEEGPVIGSVQPNVSPASKEMSEMGDVLLADLIDQSDMCMKAGAIFVAWPETMVLSSLNKSYMDICMEGTRPKIFDGMIREHTKDNGYVLVGAHSAELVVKDGDYEIADRYNSAFLYRPDGMQDEKRYDKIHLVPFGEYIPFKNSAPFIYKFIMKFSPYDYDYNLTRGTEYTAFEVVDGADVWHFGVLICYEDTDAEVTRKMVVDSDGRKKIDWIANISNDGWYTRYSDEGSYPSGELSQRLAITVFRAIENRISVLRSVNSGISCIIDTTGAIRDGFMAGSLPEAAMEREAVSGWFVDRINTDGRITFFSQHGKWVDTICAWEIIVVLVLAGIGGAQKRKLKG</sequence>
<dbReference type="CDD" id="cd07571">
    <property type="entry name" value="ALP_N-acyl_transferase"/>
    <property type="match status" value="1"/>
</dbReference>
<protein>
    <recommendedName>
        <fullName evidence="8">CN hydrolase domain-containing protein</fullName>
    </recommendedName>
</protein>
<dbReference type="PANTHER" id="PTHR38686">
    <property type="entry name" value="APOLIPOPROTEIN N-ACYLTRANSFERASE"/>
    <property type="match status" value="1"/>
</dbReference>
<feature type="non-terminal residue" evidence="9">
    <location>
        <position position="1"/>
    </location>
</feature>
<dbReference type="Pfam" id="PF00795">
    <property type="entry name" value="CN_hydrolase"/>
    <property type="match status" value="1"/>
</dbReference>
<evidence type="ECO:0000256" key="3">
    <source>
        <dbReference type="ARBA" id="ARBA00022679"/>
    </source>
</evidence>
<dbReference type="SUPFAM" id="SSF56317">
    <property type="entry name" value="Carbon-nitrogen hydrolase"/>
    <property type="match status" value="1"/>
</dbReference>
<evidence type="ECO:0000259" key="8">
    <source>
        <dbReference type="PROSITE" id="PS50263"/>
    </source>
</evidence>
<keyword evidence="3" id="KW-0808">Transferase</keyword>
<evidence type="ECO:0000313" key="9">
    <source>
        <dbReference type="EMBL" id="KKL48297.1"/>
    </source>
</evidence>
<name>A0A0F9FB67_9ZZZZ</name>
<dbReference type="AlphaFoldDB" id="A0A0F9FB67"/>
<dbReference type="GO" id="GO:0016410">
    <property type="term" value="F:N-acyltransferase activity"/>
    <property type="evidence" value="ECO:0007669"/>
    <property type="project" value="InterPro"/>
</dbReference>
<keyword evidence="7" id="KW-0012">Acyltransferase</keyword>
<dbReference type="GO" id="GO:0005886">
    <property type="term" value="C:plasma membrane"/>
    <property type="evidence" value="ECO:0007669"/>
    <property type="project" value="UniProtKB-SubCell"/>
</dbReference>
<evidence type="ECO:0000256" key="5">
    <source>
        <dbReference type="ARBA" id="ARBA00022989"/>
    </source>
</evidence>
<keyword evidence="2" id="KW-1003">Cell membrane</keyword>
<dbReference type="InterPro" id="IPR004563">
    <property type="entry name" value="Apolipo_AcylTrfase"/>
</dbReference>
<dbReference type="GO" id="GO:0042158">
    <property type="term" value="P:lipoprotein biosynthetic process"/>
    <property type="evidence" value="ECO:0007669"/>
    <property type="project" value="InterPro"/>
</dbReference>
<evidence type="ECO:0000256" key="7">
    <source>
        <dbReference type="ARBA" id="ARBA00023315"/>
    </source>
</evidence>
<dbReference type="NCBIfam" id="TIGR00546">
    <property type="entry name" value="lnt"/>
    <property type="match status" value="1"/>
</dbReference>
<keyword evidence="5" id="KW-1133">Transmembrane helix</keyword>
<evidence type="ECO:0000256" key="1">
    <source>
        <dbReference type="ARBA" id="ARBA00004651"/>
    </source>
</evidence>
<dbReference type="PROSITE" id="PS50263">
    <property type="entry name" value="CN_HYDROLASE"/>
    <property type="match status" value="1"/>
</dbReference>
<comment type="caution">
    <text evidence="9">The sequence shown here is derived from an EMBL/GenBank/DDBJ whole genome shotgun (WGS) entry which is preliminary data.</text>
</comment>
<evidence type="ECO:0000256" key="2">
    <source>
        <dbReference type="ARBA" id="ARBA00022475"/>
    </source>
</evidence>
<feature type="domain" description="CN hydrolase" evidence="8">
    <location>
        <begin position="24"/>
        <end position="314"/>
    </location>
</feature>